<dbReference type="CDD" id="cd12504">
    <property type="entry name" value="RRM2_hnRNPH_CRSF1_like"/>
    <property type="match status" value="1"/>
</dbReference>
<feature type="chain" id="PRO_5025569941" evidence="5">
    <location>
        <begin position="21"/>
        <end position="389"/>
    </location>
</feature>
<dbReference type="GO" id="GO:0003723">
    <property type="term" value="F:RNA binding"/>
    <property type="evidence" value="ECO:0007669"/>
    <property type="project" value="UniProtKB-UniRule"/>
</dbReference>
<evidence type="ECO:0000313" key="7">
    <source>
        <dbReference type="Ensembl" id="ENSENLP00000032315.1"/>
    </source>
</evidence>
<proteinExistence type="predicted"/>
<keyword evidence="5" id="KW-0732">Signal</keyword>
<evidence type="ECO:0000256" key="2">
    <source>
        <dbReference type="ARBA" id="ARBA00022884"/>
    </source>
</evidence>
<dbReference type="PROSITE" id="PS50102">
    <property type="entry name" value="RRM"/>
    <property type="match status" value="2"/>
</dbReference>
<accession>A0A665VKM6</accession>
<organism evidence="7 8">
    <name type="scientific">Echeneis naucrates</name>
    <name type="common">Live sharksucker</name>
    <dbReference type="NCBI Taxonomy" id="173247"/>
    <lineage>
        <taxon>Eukaryota</taxon>
        <taxon>Metazoa</taxon>
        <taxon>Chordata</taxon>
        <taxon>Craniata</taxon>
        <taxon>Vertebrata</taxon>
        <taxon>Euteleostomi</taxon>
        <taxon>Actinopterygii</taxon>
        <taxon>Neopterygii</taxon>
        <taxon>Teleostei</taxon>
        <taxon>Neoteleostei</taxon>
        <taxon>Acanthomorphata</taxon>
        <taxon>Carangaria</taxon>
        <taxon>Carangiformes</taxon>
        <taxon>Echeneidae</taxon>
        <taxon>Echeneis</taxon>
    </lineage>
</organism>
<evidence type="ECO:0000313" key="8">
    <source>
        <dbReference type="Proteomes" id="UP000472264"/>
    </source>
</evidence>
<dbReference type="Gene3D" id="3.30.70.330">
    <property type="match status" value="3"/>
</dbReference>
<evidence type="ECO:0000256" key="1">
    <source>
        <dbReference type="ARBA" id="ARBA00022737"/>
    </source>
</evidence>
<dbReference type="InterPro" id="IPR000504">
    <property type="entry name" value="RRM_dom"/>
</dbReference>
<evidence type="ECO:0000256" key="4">
    <source>
        <dbReference type="SAM" id="MobiDB-lite"/>
    </source>
</evidence>
<dbReference type="OrthoDB" id="431068at2759"/>
<sequence length="389" mass="43875">MSASGRSLLVLLQRCVPVRLTVPAAAPVRLSTRCGFLHRPTRTGCERRLCQPPSALVSSRLGFCTEAKDRQTGAPAEEEYPPLPEYKTYEEPEKEFYIVQVKGLPWSCSAQDLLQFFSECRIRDGEKGIHLTVDAQGRPSGRAFIEMEHEADVGKALEKHRQYLGPRFVEVYEVTNRVAEAILKKTHQDTADNWVVRLRGLPFSCTEADVTQFFSGLDIRENGITFVTDYRGRKSGEAFVQFSSQESAAGALQRDREVIGSRYIEVFPSRTDQIYSSRRRKTTTSAFPQTGPRPDLSAPPQSSQSSELHYIHMRGLPFQASGEDIMKFFFPLVVSKILIEYGPNGKPNGEADIYFRCHQDAVTAMSKDRMYIGGRYIELFLNSSDSDCR</sequence>
<feature type="signal peptide" evidence="5">
    <location>
        <begin position="1"/>
        <end position="20"/>
    </location>
</feature>
<name>A0A665VKM6_ECHNA</name>
<evidence type="ECO:0000259" key="6">
    <source>
        <dbReference type="PROSITE" id="PS50102"/>
    </source>
</evidence>
<keyword evidence="1" id="KW-0677">Repeat</keyword>
<protein>
    <submittedName>
        <fullName evidence="7">G-rich sequence factor 1-like</fullName>
    </submittedName>
</protein>
<reference evidence="7" key="1">
    <citation type="submission" date="2021-04" db="EMBL/GenBank/DDBJ databases">
        <authorList>
            <consortium name="Wellcome Sanger Institute Data Sharing"/>
        </authorList>
    </citation>
    <scope>NUCLEOTIDE SEQUENCE [LARGE SCALE GENOMIC DNA]</scope>
</reference>
<dbReference type="InterPro" id="IPR035979">
    <property type="entry name" value="RBD_domain_sf"/>
</dbReference>
<reference evidence="7" key="3">
    <citation type="submission" date="2025-09" db="UniProtKB">
        <authorList>
            <consortium name="Ensembl"/>
        </authorList>
    </citation>
    <scope>IDENTIFICATION</scope>
</reference>
<keyword evidence="2 3" id="KW-0694">RNA-binding</keyword>
<evidence type="ECO:0000256" key="5">
    <source>
        <dbReference type="SAM" id="SignalP"/>
    </source>
</evidence>
<evidence type="ECO:0000256" key="3">
    <source>
        <dbReference type="PROSITE-ProRule" id="PRU00176"/>
    </source>
</evidence>
<dbReference type="SUPFAM" id="SSF54928">
    <property type="entry name" value="RNA-binding domain, RBD"/>
    <property type="match status" value="3"/>
</dbReference>
<dbReference type="Proteomes" id="UP000472264">
    <property type="component" value="Chromosome 9"/>
</dbReference>
<dbReference type="InterPro" id="IPR050666">
    <property type="entry name" value="ESRP"/>
</dbReference>
<dbReference type="AlphaFoldDB" id="A0A665VKM6"/>
<dbReference type="FunCoup" id="A0A665VKM6">
    <property type="interactions" value="778"/>
</dbReference>
<dbReference type="PANTHER" id="PTHR13976">
    <property type="entry name" value="HETEROGENEOUS NUCLEAR RIBONUCLEOPROTEIN-RELATED"/>
    <property type="match status" value="1"/>
</dbReference>
<feature type="domain" description="RRM" evidence="6">
    <location>
        <begin position="97"/>
        <end position="176"/>
    </location>
</feature>
<reference evidence="7" key="2">
    <citation type="submission" date="2025-08" db="UniProtKB">
        <authorList>
            <consortium name="Ensembl"/>
        </authorList>
    </citation>
    <scope>IDENTIFICATION</scope>
</reference>
<feature type="domain" description="RRM" evidence="6">
    <location>
        <begin position="194"/>
        <end position="271"/>
    </location>
</feature>
<dbReference type="Ensembl" id="ENSENLT00000033234.1">
    <property type="protein sequence ID" value="ENSENLP00000032315.1"/>
    <property type="gene ID" value="ENSENLG00000014286.1"/>
</dbReference>
<dbReference type="OMA" id="WSCTAQD"/>
<keyword evidence="8" id="KW-1185">Reference proteome</keyword>
<dbReference type="InterPro" id="IPR012677">
    <property type="entry name" value="Nucleotide-bd_a/b_plait_sf"/>
</dbReference>
<dbReference type="SMART" id="SM00360">
    <property type="entry name" value="RRM"/>
    <property type="match status" value="3"/>
</dbReference>
<dbReference type="InParanoid" id="A0A665VKM6"/>
<dbReference type="Pfam" id="PF00076">
    <property type="entry name" value="RRM_1"/>
    <property type="match status" value="2"/>
</dbReference>
<gene>
    <name evidence="7" type="primary">grsf1</name>
</gene>
<feature type="region of interest" description="Disordered" evidence="4">
    <location>
        <begin position="278"/>
        <end position="304"/>
    </location>
</feature>